<dbReference type="Pfam" id="PF04471">
    <property type="entry name" value="Mrr_cat"/>
    <property type="match status" value="1"/>
</dbReference>
<dbReference type="AlphaFoldDB" id="A0A1G8X9C1"/>
<accession>A0A1G8X9C1</accession>
<dbReference type="PANTHER" id="PTHR30015:SF7">
    <property type="entry name" value="TYPE IV METHYL-DIRECTED RESTRICTION ENZYME ECOKMRR"/>
    <property type="match status" value="1"/>
</dbReference>
<proteinExistence type="predicted"/>
<name>A0A1G8X9C1_9MICO</name>
<dbReference type="Proteomes" id="UP000198701">
    <property type="component" value="Unassembled WGS sequence"/>
</dbReference>
<dbReference type="InterPro" id="IPR052906">
    <property type="entry name" value="Type_IV_Methyl-Rstrct_Enzyme"/>
</dbReference>
<dbReference type="GO" id="GO:0015666">
    <property type="term" value="F:restriction endodeoxyribonuclease activity"/>
    <property type="evidence" value="ECO:0007669"/>
    <property type="project" value="TreeGrafter"/>
</dbReference>
<gene>
    <name evidence="2" type="ORF">SAMN05216282_101110</name>
</gene>
<dbReference type="EMBL" id="FNFU01000001">
    <property type="protein sequence ID" value="SDJ86340.1"/>
    <property type="molecule type" value="Genomic_DNA"/>
</dbReference>
<dbReference type="InterPro" id="IPR011856">
    <property type="entry name" value="tRNA_endonuc-like_dom_sf"/>
</dbReference>
<sequence length="186" mass="20033">MPSPSTKPLVATHEIIEPVEQIEDAIGRINSDVADSLLDRLRVSHPDFFETAVVSVLLKMGYGGAEQRGRRIGGTSDGGVDGVIDQDPLGLDRVYIQAKRYADGNNVGREAIQAFVGALHGVAASKGVFITTSAFTEKARGYASSVSTRIILIDGPRLASLMIKYCVGVQVTQTYEVVEVDEDFFD</sequence>
<evidence type="ECO:0000313" key="2">
    <source>
        <dbReference type="EMBL" id="SDJ86340.1"/>
    </source>
</evidence>
<dbReference type="GO" id="GO:0009307">
    <property type="term" value="P:DNA restriction-modification system"/>
    <property type="evidence" value="ECO:0007669"/>
    <property type="project" value="InterPro"/>
</dbReference>
<dbReference type="SUPFAM" id="SSF52980">
    <property type="entry name" value="Restriction endonuclease-like"/>
    <property type="match status" value="1"/>
</dbReference>
<organism evidence="2 3">
    <name type="scientific">Cryobacterium psychrotolerans</name>
    <dbReference type="NCBI Taxonomy" id="386301"/>
    <lineage>
        <taxon>Bacteria</taxon>
        <taxon>Bacillati</taxon>
        <taxon>Actinomycetota</taxon>
        <taxon>Actinomycetes</taxon>
        <taxon>Micrococcales</taxon>
        <taxon>Microbacteriaceae</taxon>
        <taxon>Cryobacterium</taxon>
    </lineage>
</organism>
<evidence type="ECO:0000313" key="3">
    <source>
        <dbReference type="Proteomes" id="UP000198701"/>
    </source>
</evidence>
<dbReference type="Gene3D" id="3.40.1350.10">
    <property type="match status" value="1"/>
</dbReference>
<dbReference type="PANTHER" id="PTHR30015">
    <property type="entry name" value="MRR RESTRICTION SYSTEM PROTEIN"/>
    <property type="match status" value="1"/>
</dbReference>
<reference evidence="2 3" key="1">
    <citation type="submission" date="2016-10" db="EMBL/GenBank/DDBJ databases">
        <authorList>
            <person name="de Groot N.N."/>
        </authorList>
    </citation>
    <scope>NUCLEOTIDE SEQUENCE [LARGE SCALE GENOMIC DNA]</scope>
    <source>
        <strain evidence="2 3">CGMCC 1.5382</strain>
    </source>
</reference>
<dbReference type="InterPro" id="IPR007560">
    <property type="entry name" value="Restrct_endonuc_IV_Mrr"/>
</dbReference>
<evidence type="ECO:0000259" key="1">
    <source>
        <dbReference type="Pfam" id="PF04471"/>
    </source>
</evidence>
<feature type="domain" description="Restriction endonuclease type IV Mrr" evidence="1">
    <location>
        <begin position="45"/>
        <end position="162"/>
    </location>
</feature>
<dbReference type="STRING" id="386301.SAMN05216282_101110"/>
<keyword evidence="3" id="KW-1185">Reference proteome</keyword>
<dbReference type="InterPro" id="IPR011335">
    <property type="entry name" value="Restrct_endonuc-II-like"/>
</dbReference>
<protein>
    <submittedName>
        <fullName evidence="2">Restriction system protein</fullName>
    </submittedName>
</protein>
<dbReference type="GO" id="GO:0003677">
    <property type="term" value="F:DNA binding"/>
    <property type="evidence" value="ECO:0007669"/>
    <property type="project" value="InterPro"/>
</dbReference>